<evidence type="ECO:0000256" key="1">
    <source>
        <dbReference type="ARBA" id="ARBA00022737"/>
    </source>
</evidence>
<accession>A0A2K0W2W9</accession>
<dbReference type="PANTHER" id="PTHR24198:SF165">
    <property type="entry name" value="ANKYRIN REPEAT-CONTAINING PROTEIN-RELATED"/>
    <property type="match status" value="1"/>
</dbReference>
<evidence type="ECO:0000256" key="2">
    <source>
        <dbReference type="ARBA" id="ARBA00023043"/>
    </source>
</evidence>
<dbReference type="Gene3D" id="1.25.40.20">
    <property type="entry name" value="Ankyrin repeat-containing domain"/>
    <property type="match status" value="4"/>
</dbReference>
<feature type="repeat" description="ANK" evidence="3">
    <location>
        <begin position="762"/>
        <end position="794"/>
    </location>
</feature>
<proteinExistence type="predicted"/>
<dbReference type="SMART" id="SM00248">
    <property type="entry name" value="ANK"/>
    <property type="match status" value="12"/>
</dbReference>
<evidence type="ECO:0000313" key="4">
    <source>
        <dbReference type="EMBL" id="PNP76619.1"/>
    </source>
</evidence>
<keyword evidence="5" id="KW-1185">Reference proteome</keyword>
<dbReference type="InterPro" id="IPR002110">
    <property type="entry name" value="Ankyrin_rpt"/>
</dbReference>
<organism evidence="4 5">
    <name type="scientific">Gibberella nygamai</name>
    <name type="common">Bean root rot disease fungus</name>
    <name type="synonym">Fusarium nygamai</name>
    <dbReference type="NCBI Taxonomy" id="42673"/>
    <lineage>
        <taxon>Eukaryota</taxon>
        <taxon>Fungi</taxon>
        <taxon>Dikarya</taxon>
        <taxon>Ascomycota</taxon>
        <taxon>Pezizomycotina</taxon>
        <taxon>Sordariomycetes</taxon>
        <taxon>Hypocreomycetidae</taxon>
        <taxon>Hypocreales</taxon>
        <taxon>Nectriaceae</taxon>
        <taxon>Fusarium</taxon>
        <taxon>Fusarium fujikuroi species complex</taxon>
    </lineage>
</organism>
<feature type="repeat" description="ANK" evidence="3">
    <location>
        <begin position="833"/>
        <end position="865"/>
    </location>
</feature>
<keyword evidence="1" id="KW-0677">Repeat</keyword>
<reference evidence="4 5" key="1">
    <citation type="submission" date="2017-06" db="EMBL/GenBank/DDBJ databases">
        <title>Genome of Fusarium nygamai isolate CS10214.</title>
        <authorList>
            <person name="Gardiner D.M."/>
            <person name="Obanor F."/>
            <person name="Kazan K."/>
        </authorList>
    </citation>
    <scope>NUCLEOTIDE SEQUENCE [LARGE SCALE GENOMIC DNA]</scope>
    <source>
        <strain evidence="4 5">CS10214</strain>
    </source>
</reference>
<dbReference type="Proteomes" id="UP000236664">
    <property type="component" value="Unassembled WGS sequence"/>
</dbReference>
<evidence type="ECO:0000313" key="5">
    <source>
        <dbReference type="Proteomes" id="UP000236664"/>
    </source>
</evidence>
<dbReference type="PANTHER" id="PTHR24198">
    <property type="entry name" value="ANKYRIN REPEAT AND PROTEIN KINASE DOMAIN-CONTAINING PROTEIN"/>
    <property type="match status" value="1"/>
</dbReference>
<dbReference type="PROSITE" id="PS50297">
    <property type="entry name" value="ANK_REP_REGION"/>
    <property type="match status" value="2"/>
</dbReference>
<protein>
    <submittedName>
        <fullName evidence="4">Uncharacterized protein</fullName>
    </submittedName>
</protein>
<evidence type="ECO:0000256" key="3">
    <source>
        <dbReference type="PROSITE-ProRule" id="PRU00023"/>
    </source>
</evidence>
<keyword evidence="2 3" id="KW-0040">ANK repeat</keyword>
<dbReference type="OrthoDB" id="539213at2759"/>
<sequence>MMSMLAPAKDNRSVTLSKLIAGANNAIPEWYPGEHEETAQNVIAGPSSKSASECFKLMVYMMSNSMLVQDSRHLEFIFSLMGNGTLDTLAKFKKLRNDNPTVRAFLEKLFQMAIGEVTSVIIGTNIDLSKPLARINWLLEVGIDPNCHCHVVFRRISVLVTPIQQAVNAGILELVELLLRFHARADIPQCRTNETAFVNLVLESKGSNAGRLRMLNLLFDHKFLNKDEMLRAAIELGDTALMLKILQYDPDVTSYETVWLHPADRRQQSHSQPYLADSSAMMMAVQAGGKMADFMLDYLLQKGQPTFAVLADAYIAAASGGHYSIILRLEGLHTSRIICNRKGITPLQVAVVDGDPSMCKYLLERYGGASTILLLVAAKLARIDILQLLLDYGGNPNNPVCWDDFKLCHYLNIRFSGYGWSTHLLFQTSPRFNLTTTILNLLIHEDISNIRIEQSIVTLIENGARLSPGDIAGLSQHGFHSCLEAALAVGGNPNDKETNNRTALQCALDSWWSLSGPGQISRAFDSAKLLIERGAKLNGGEVVRAIDLRSQDLILYLLQHGGILTDVDGTGKGCLEAEIIARNDPFLQEALEMQDFAIDAGPFCAAIHQQDWALVGRLFERSYEPTTCHLLEGTAVGLAARAGQLDILDKLLTRFTDPSVLDSAILPLCIDKKDVLLFSDTDNWHHDHFWRTTTDHMDYTLGSPLAIAALGEDTSGFKELLRRGCKMDTVSWAIIAQYSPEYLELLREFGCGLGNATEYDKELGTALCQAITEGESDLAEYLVEVGADVDEYDISRWGCTSPLQRAIQLGRIDLAVYLLEKKAKINAPPAFEAGATALQFAAIGGYIGLARQLLELGASINARGSGRGGRSALEGAAEHGRLDMLALLVHHGAVTRDLGRQQLINSVAFAQQRAHNTAAEWLKESCDWSKVDQHQLEFVNANTDYPIGECIRAYCCDEYHDSDTQCYYHYTEEQRRHHYGTCEKCLELEAKAGK</sequence>
<gene>
    <name evidence="4" type="ORF">FNYG_10038</name>
</gene>
<dbReference type="InterPro" id="IPR036770">
    <property type="entry name" value="Ankyrin_rpt-contain_sf"/>
</dbReference>
<feature type="repeat" description="ANK" evidence="3">
    <location>
        <begin position="868"/>
        <end position="893"/>
    </location>
</feature>
<dbReference type="Pfam" id="PF00023">
    <property type="entry name" value="Ank"/>
    <property type="match status" value="1"/>
</dbReference>
<dbReference type="AlphaFoldDB" id="A0A2K0W2W9"/>
<dbReference type="STRING" id="42673.A0A2K0W2W9"/>
<dbReference type="EMBL" id="MTQA01000141">
    <property type="protein sequence ID" value="PNP76619.1"/>
    <property type="molecule type" value="Genomic_DNA"/>
</dbReference>
<dbReference type="SUPFAM" id="SSF48403">
    <property type="entry name" value="Ankyrin repeat"/>
    <property type="match status" value="2"/>
</dbReference>
<comment type="caution">
    <text evidence="4">The sequence shown here is derived from an EMBL/GenBank/DDBJ whole genome shotgun (WGS) entry which is preliminary data.</text>
</comment>
<dbReference type="Pfam" id="PF12796">
    <property type="entry name" value="Ank_2"/>
    <property type="match status" value="1"/>
</dbReference>
<name>A0A2K0W2W9_GIBNY</name>
<dbReference type="PROSITE" id="PS50088">
    <property type="entry name" value="ANK_REPEAT"/>
    <property type="match status" value="3"/>
</dbReference>